<dbReference type="OrthoDB" id="1869436at2759"/>
<evidence type="ECO:0000259" key="4">
    <source>
        <dbReference type="Pfam" id="PF08701"/>
    </source>
</evidence>
<dbReference type="Proteomes" id="UP000541444">
    <property type="component" value="Unassembled WGS sequence"/>
</dbReference>
<comment type="caution">
    <text evidence="5">The sequence shown here is derived from an EMBL/GenBank/DDBJ whole genome shotgun (WGS) entry which is preliminary data.</text>
</comment>
<dbReference type="Pfam" id="PF08701">
    <property type="entry name" value="GN3L_Grn1"/>
    <property type="match status" value="1"/>
</dbReference>
<evidence type="ECO:0000256" key="2">
    <source>
        <dbReference type="ARBA" id="ARBA00023242"/>
    </source>
</evidence>
<sequence length="242" mass="27668">MLPPSRSTSSSSKPMEQSPIPSPIYDGGSYEHFDTSGRGSSKTKIRLRFSLLGHVVGKNSTKFMSRIGSLVREHIPPYNLNWLAVSLKSKDTVWEMICMEVDLTISRSDFFLVGHTRSDGTFPMIFVEEKVKYKVIKKVKDRHKKKEREAKKKGFNQKPKVEKDLGIPNDWPFKEEGLKVLKVYRARAIKELEQKKAVCKEKAKKRKLGLLDSDDLAGISSPKDEKLRERSTEEESPRADKN</sequence>
<feature type="region of interest" description="Disordered" evidence="3">
    <location>
        <begin position="214"/>
        <end position="242"/>
    </location>
</feature>
<keyword evidence="6" id="KW-1185">Reference proteome</keyword>
<gene>
    <name evidence="5" type="ORF">GIB67_007786</name>
</gene>
<organism evidence="5 6">
    <name type="scientific">Kingdonia uniflora</name>
    <dbReference type="NCBI Taxonomy" id="39325"/>
    <lineage>
        <taxon>Eukaryota</taxon>
        <taxon>Viridiplantae</taxon>
        <taxon>Streptophyta</taxon>
        <taxon>Embryophyta</taxon>
        <taxon>Tracheophyta</taxon>
        <taxon>Spermatophyta</taxon>
        <taxon>Magnoliopsida</taxon>
        <taxon>Ranunculales</taxon>
        <taxon>Circaeasteraceae</taxon>
        <taxon>Kingdonia</taxon>
    </lineage>
</organism>
<name>A0A7J7N1V8_9MAGN</name>
<feature type="compositionally biased region" description="Basic and acidic residues" evidence="3">
    <location>
        <begin position="222"/>
        <end position="242"/>
    </location>
</feature>
<proteinExistence type="predicted"/>
<accession>A0A7J7N1V8</accession>
<reference evidence="5 6" key="1">
    <citation type="journal article" date="2020" name="IScience">
        <title>Genome Sequencing of the Endangered Kingdonia uniflora (Circaeasteraceae, Ranunculales) Reveals Potential Mechanisms of Evolutionary Specialization.</title>
        <authorList>
            <person name="Sun Y."/>
            <person name="Deng T."/>
            <person name="Zhang A."/>
            <person name="Moore M.J."/>
            <person name="Landis J.B."/>
            <person name="Lin N."/>
            <person name="Zhang H."/>
            <person name="Zhang X."/>
            <person name="Huang J."/>
            <person name="Zhang X."/>
            <person name="Sun H."/>
            <person name="Wang H."/>
        </authorList>
    </citation>
    <scope>NUCLEOTIDE SEQUENCE [LARGE SCALE GENOMIC DNA]</scope>
    <source>
        <strain evidence="5">TB1705</strain>
        <tissue evidence="5">Leaf</tissue>
    </source>
</reference>
<feature type="domain" description="Guanine nucleotide-binding protein-like 3 N-terminal" evidence="4">
    <location>
        <begin position="131"/>
        <end position="205"/>
    </location>
</feature>
<dbReference type="AlphaFoldDB" id="A0A7J7N1V8"/>
<dbReference type="InterPro" id="IPR014813">
    <property type="entry name" value="Gnl3_N_dom"/>
</dbReference>
<dbReference type="GO" id="GO:0005634">
    <property type="term" value="C:nucleus"/>
    <property type="evidence" value="ECO:0007669"/>
    <property type="project" value="UniProtKB-SubCell"/>
</dbReference>
<evidence type="ECO:0000256" key="1">
    <source>
        <dbReference type="ARBA" id="ARBA00004123"/>
    </source>
</evidence>
<evidence type="ECO:0000313" key="5">
    <source>
        <dbReference type="EMBL" id="KAF6161145.1"/>
    </source>
</evidence>
<feature type="compositionally biased region" description="Low complexity" evidence="3">
    <location>
        <begin position="1"/>
        <end position="12"/>
    </location>
</feature>
<protein>
    <recommendedName>
        <fullName evidence="4">Guanine nucleotide-binding protein-like 3 N-terminal domain-containing protein</fullName>
    </recommendedName>
</protein>
<evidence type="ECO:0000256" key="3">
    <source>
        <dbReference type="SAM" id="MobiDB-lite"/>
    </source>
</evidence>
<comment type="subcellular location">
    <subcellularLocation>
        <location evidence="1">Nucleus</location>
    </subcellularLocation>
</comment>
<evidence type="ECO:0000313" key="6">
    <source>
        <dbReference type="Proteomes" id="UP000541444"/>
    </source>
</evidence>
<keyword evidence="2" id="KW-0539">Nucleus</keyword>
<feature type="region of interest" description="Disordered" evidence="3">
    <location>
        <begin position="1"/>
        <end position="22"/>
    </location>
</feature>
<dbReference type="EMBL" id="JACGCM010001144">
    <property type="protein sequence ID" value="KAF6161145.1"/>
    <property type="molecule type" value="Genomic_DNA"/>
</dbReference>